<dbReference type="GeneID" id="95375556"/>
<dbReference type="SUPFAM" id="SSF51161">
    <property type="entry name" value="Trimeric LpxA-like enzymes"/>
    <property type="match status" value="1"/>
</dbReference>
<feature type="binding site" evidence="9">
    <location>
        <begin position="179"/>
        <end position="180"/>
    </location>
    <ligand>
        <name>alpha-D-glucose 1-phosphate</name>
        <dbReference type="ChEBI" id="CHEBI:58601"/>
    </ligand>
</feature>
<dbReference type="GO" id="GO:0008878">
    <property type="term" value="F:glucose-1-phosphate adenylyltransferase activity"/>
    <property type="evidence" value="ECO:0007669"/>
    <property type="project" value="UniProtKB-UniRule"/>
</dbReference>
<dbReference type="NCBIfam" id="NF003670">
    <property type="entry name" value="PRK05293.1"/>
    <property type="match status" value="1"/>
</dbReference>
<dbReference type="EC" id="2.7.7.27" evidence="9"/>
<keyword evidence="2 9" id="KW-0321">Glycogen metabolism</keyword>
<dbReference type="PANTHER" id="PTHR43523:SF2">
    <property type="entry name" value="GLUCOSE-1-PHOSPHATE ADENYLYLTRANSFERASE"/>
    <property type="match status" value="1"/>
</dbReference>
<keyword evidence="5 9" id="KW-0547">Nucleotide-binding</keyword>
<dbReference type="Proteomes" id="UP001527202">
    <property type="component" value="Unassembled WGS sequence"/>
</dbReference>
<dbReference type="InterPro" id="IPR011004">
    <property type="entry name" value="Trimer_LpxA-like_sf"/>
</dbReference>
<evidence type="ECO:0000256" key="4">
    <source>
        <dbReference type="ARBA" id="ARBA00022695"/>
    </source>
</evidence>
<dbReference type="Proteomes" id="UP000288943">
    <property type="component" value="Chromosome"/>
</dbReference>
<dbReference type="Pfam" id="PF00483">
    <property type="entry name" value="NTP_transferase"/>
    <property type="match status" value="1"/>
</dbReference>
<comment type="pathway">
    <text evidence="9">Glycan biosynthesis; glycogen biosynthesis.</text>
</comment>
<dbReference type="InterPro" id="IPR029044">
    <property type="entry name" value="Nucleotide-diphossugar_trans"/>
</dbReference>
<dbReference type="PANTHER" id="PTHR43523">
    <property type="entry name" value="GLUCOSE-1-PHOSPHATE ADENYLYLTRANSFERASE-RELATED"/>
    <property type="match status" value="1"/>
</dbReference>
<feature type="site" description="Could play a key role in the communication between the regulatory and the substrate sites" evidence="9">
    <location>
        <position position="59"/>
    </location>
</feature>
<dbReference type="Gene3D" id="2.160.10.10">
    <property type="entry name" value="Hexapeptide repeat proteins"/>
    <property type="match status" value="1"/>
</dbReference>
<evidence type="ECO:0000256" key="9">
    <source>
        <dbReference type="HAMAP-Rule" id="MF_00624"/>
    </source>
</evidence>
<dbReference type="Pfam" id="PF24894">
    <property type="entry name" value="Hexapep_GlmU"/>
    <property type="match status" value="1"/>
</dbReference>
<keyword evidence="6 9" id="KW-0067">ATP-binding</keyword>
<dbReference type="EMBL" id="CP026520">
    <property type="protein sequence ID" value="QAV18376.1"/>
    <property type="molecule type" value="Genomic_DNA"/>
</dbReference>
<comment type="caution">
    <text evidence="9">Lacks conserved residue(s) required for the propagation of feature annotation.</text>
</comment>
<evidence type="ECO:0000256" key="3">
    <source>
        <dbReference type="ARBA" id="ARBA00022679"/>
    </source>
</evidence>
<feature type="domain" description="Glucose-1-phosphate adenylyltransferase/Bifunctional protein GlmU-like C-terminal hexapeptide" evidence="11">
    <location>
        <begin position="284"/>
        <end position="360"/>
    </location>
</feature>
<evidence type="ECO:0000256" key="1">
    <source>
        <dbReference type="ARBA" id="ARBA00010443"/>
    </source>
</evidence>
<sequence>MRKQSVALLLAGGEGRRLGALTQNTAKPAVHFAGRYRMIDYALSNCRNSGVDTIGVVTQYKPESLHQHIGTGEAWLSETDKGCVEVLCSNQEHVIGNEFTGTANAVYQNRHFIEKHDPEYVLVLSGDHIYQMDYSKMIEQHQKLGSVATIAVKPVGWDEASRFGIMNTDEEGRIVEFEEKPAQPKSNLASMGIYVFNWDFLKKVLERDDLSADSSHDFGKDVIPMMVEEGVRVHSFSYEGYWKDVGTIDSLWQAQMDLLNGSPLMSELEWPMYTARVANAKPHVDRTAKVDRSLISENCAVYGQVQNSVISHGVYIGKGSVLTDCVIMPNVRIGNNVKLHKAIIGEGSVLCDGVTVGKTDAQTISVVGDHEVLYKINDKAPKIYLPRLEQRIG</sequence>
<dbReference type="Gene3D" id="3.90.550.10">
    <property type="entry name" value="Spore Coat Polysaccharide Biosynthesis Protein SpsA, Chain A"/>
    <property type="match status" value="1"/>
</dbReference>
<evidence type="ECO:0000313" key="12">
    <source>
        <dbReference type="EMBL" id="MCY9594374.1"/>
    </source>
</evidence>
<proteinExistence type="inferred from homology"/>
<evidence type="ECO:0000313" key="15">
    <source>
        <dbReference type="Proteomes" id="UP001527202"/>
    </source>
</evidence>
<protein>
    <recommendedName>
        <fullName evidence="9">Glucose-1-phosphate adenylyltransferase</fullName>
        <ecNumber evidence="9">2.7.7.27</ecNumber>
    </recommendedName>
    <alternativeName>
        <fullName evidence="9">ADP-glucose pyrophosphorylase</fullName>
        <shortName evidence="9">ADPGlc PPase</shortName>
    </alternativeName>
    <alternativeName>
        <fullName evidence="9">ADP-glucose synthase</fullName>
    </alternativeName>
</protein>
<keyword evidence="4 9" id="KW-0548">Nucleotidyltransferase</keyword>
<evidence type="ECO:0000256" key="2">
    <source>
        <dbReference type="ARBA" id="ARBA00022600"/>
    </source>
</evidence>
<evidence type="ECO:0000256" key="8">
    <source>
        <dbReference type="ARBA" id="ARBA00023277"/>
    </source>
</evidence>
<dbReference type="InterPro" id="IPR005835">
    <property type="entry name" value="NTP_transferase_dom"/>
</dbReference>
<evidence type="ECO:0000256" key="6">
    <source>
        <dbReference type="ARBA" id="ARBA00022840"/>
    </source>
</evidence>
<evidence type="ECO:0000256" key="5">
    <source>
        <dbReference type="ARBA" id="ARBA00022741"/>
    </source>
</evidence>
<evidence type="ECO:0000313" key="14">
    <source>
        <dbReference type="Proteomes" id="UP000288943"/>
    </source>
</evidence>
<dbReference type="CDD" id="cd04651">
    <property type="entry name" value="LbH_G1P_AT_C"/>
    <property type="match status" value="1"/>
</dbReference>
<dbReference type="RefSeq" id="WP_042228365.1">
    <property type="nucleotide sequence ID" value="NZ_CP026520.1"/>
</dbReference>
<dbReference type="KEGG" id="pchi:PC41400_12120"/>
<dbReference type="SUPFAM" id="SSF53448">
    <property type="entry name" value="Nucleotide-diphospho-sugar transferases"/>
    <property type="match status" value="1"/>
</dbReference>
<gene>
    <name evidence="9" type="primary">glgC</name>
    <name evidence="12" type="ORF">M5X16_01095</name>
    <name evidence="13" type="ORF">PC41400_12120</name>
</gene>
<dbReference type="InterPro" id="IPR005836">
    <property type="entry name" value="ADP_Glu_pyroP_CS"/>
</dbReference>
<dbReference type="UniPathway" id="UPA00164"/>
<keyword evidence="7 9" id="KW-0320">Glycogen biosynthesis</keyword>
<organism evidence="13 14">
    <name type="scientific">Paenibacillus chitinolyticus</name>
    <dbReference type="NCBI Taxonomy" id="79263"/>
    <lineage>
        <taxon>Bacteria</taxon>
        <taxon>Bacillati</taxon>
        <taxon>Bacillota</taxon>
        <taxon>Bacilli</taxon>
        <taxon>Bacillales</taxon>
        <taxon>Paenibacillaceae</taxon>
        <taxon>Paenibacillus</taxon>
    </lineage>
</organism>
<keyword evidence="15" id="KW-1185">Reference proteome</keyword>
<name>A0A410WV88_9BACL</name>
<dbReference type="GO" id="GO:0005524">
    <property type="term" value="F:ATP binding"/>
    <property type="evidence" value="ECO:0007669"/>
    <property type="project" value="UniProtKB-KW"/>
</dbReference>
<dbReference type="InterPro" id="IPR023049">
    <property type="entry name" value="GlgC_bac"/>
</dbReference>
<evidence type="ECO:0000313" key="13">
    <source>
        <dbReference type="EMBL" id="QAV18376.1"/>
    </source>
</evidence>
<reference evidence="13 14" key="1">
    <citation type="submission" date="2018-01" db="EMBL/GenBank/DDBJ databases">
        <title>The whole genome sequencing and assembly of Paenibacillus chitinolyticus KCCM 41400 strain.</title>
        <authorList>
            <person name="Kim J.-Y."/>
            <person name="Park M.-K."/>
            <person name="Lee Y.-J."/>
            <person name="Yi H."/>
            <person name="Bahn Y.-S."/>
            <person name="Kim J.F."/>
            <person name="Lee D.-W."/>
        </authorList>
    </citation>
    <scope>NUCLEOTIDE SEQUENCE [LARGE SCALE GENOMIC DNA]</scope>
    <source>
        <strain evidence="13 14">KCCM 41400</strain>
    </source>
</reference>
<dbReference type="AlphaFoldDB" id="A0A410WV88"/>
<comment type="similarity">
    <text evidence="1 9">Belongs to the bacterial/plant glucose-1-phosphate adenylyltransferase family.</text>
</comment>
<keyword evidence="3 9" id="KW-0808">Transferase</keyword>
<dbReference type="HAMAP" id="MF_00624">
    <property type="entry name" value="GlgC"/>
    <property type="match status" value="1"/>
</dbReference>
<dbReference type="EMBL" id="JAMDMJ010000001">
    <property type="protein sequence ID" value="MCY9594374.1"/>
    <property type="molecule type" value="Genomic_DNA"/>
</dbReference>
<dbReference type="CDD" id="cd02508">
    <property type="entry name" value="ADP_Glucose_PP"/>
    <property type="match status" value="1"/>
</dbReference>
<dbReference type="PROSITE" id="PS00810">
    <property type="entry name" value="ADP_GLC_PYROPHOSPH_3"/>
    <property type="match status" value="1"/>
</dbReference>
<dbReference type="InterPro" id="IPR056818">
    <property type="entry name" value="GlmU/GlgC-like_hexapep"/>
</dbReference>
<comment type="function">
    <text evidence="9">Involved in the biosynthesis of ADP-glucose, a building block required for the elongation reactions to produce glycogen. Catalyzes the reaction between ATP and alpha-D-glucose 1-phosphate (G1P) to produce pyrophosphate and ADP-Glc.</text>
</comment>
<dbReference type="GO" id="GO:0005978">
    <property type="term" value="P:glycogen biosynthetic process"/>
    <property type="evidence" value="ECO:0007669"/>
    <property type="project" value="UniProtKB-UniRule"/>
</dbReference>
<feature type="binding site" evidence="9">
    <location>
        <position position="164"/>
    </location>
    <ligand>
        <name>alpha-D-glucose 1-phosphate</name>
        <dbReference type="ChEBI" id="CHEBI:58601"/>
    </ligand>
</feature>
<comment type="subunit">
    <text evidence="9">Homotetramer.</text>
</comment>
<evidence type="ECO:0000259" key="10">
    <source>
        <dbReference type="Pfam" id="PF00483"/>
    </source>
</evidence>
<evidence type="ECO:0000256" key="7">
    <source>
        <dbReference type="ARBA" id="ARBA00023056"/>
    </source>
</evidence>
<keyword evidence="8 9" id="KW-0119">Carbohydrate metabolism</keyword>
<feature type="domain" description="Nucleotidyl transferase" evidence="10">
    <location>
        <begin position="7"/>
        <end position="260"/>
    </location>
</feature>
<accession>A0A410WV88</accession>
<feature type="binding site" evidence="9">
    <location>
        <position position="190"/>
    </location>
    <ligand>
        <name>alpha-D-glucose 1-phosphate</name>
        <dbReference type="ChEBI" id="CHEBI:58601"/>
    </ligand>
</feature>
<comment type="catalytic activity">
    <reaction evidence="9">
        <text>alpha-D-glucose 1-phosphate + ATP + H(+) = ADP-alpha-D-glucose + diphosphate</text>
        <dbReference type="Rhea" id="RHEA:12120"/>
        <dbReference type="ChEBI" id="CHEBI:15378"/>
        <dbReference type="ChEBI" id="CHEBI:30616"/>
        <dbReference type="ChEBI" id="CHEBI:33019"/>
        <dbReference type="ChEBI" id="CHEBI:57498"/>
        <dbReference type="ChEBI" id="CHEBI:58601"/>
        <dbReference type="EC" id="2.7.7.27"/>
    </reaction>
</comment>
<evidence type="ECO:0000259" key="11">
    <source>
        <dbReference type="Pfam" id="PF24894"/>
    </source>
</evidence>
<dbReference type="OrthoDB" id="9801899at2"/>
<dbReference type="InterPro" id="IPR011831">
    <property type="entry name" value="ADP-Glc_PPase"/>
</dbReference>
<reference evidence="12 15" key="2">
    <citation type="submission" date="2022-05" db="EMBL/GenBank/DDBJ databases">
        <title>Genome Sequencing of Bee-Associated Microbes.</title>
        <authorList>
            <person name="Dunlap C."/>
        </authorList>
    </citation>
    <scope>NUCLEOTIDE SEQUENCE [LARGE SCALE GENOMIC DNA]</scope>
    <source>
        <strain evidence="12 15">NRRL B-23120</strain>
    </source>
</reference>